<protein>
    <submittedName>
        <fullName evidence="1">Uncharacterized protein</fullName>
    </submittedName>
</protein>
<dbReference type="OrthoDB" id="4560045at2"/>
<evidence type="ECO:0000313" key="1">
    <source>
        <dbReference type="EMBL" id="RBO87027.1"/>
    </source>
</evidence>
<dbReference type="AlphaFoldDB" id="A0A366DAF3"/>
<reference evidence="1 2" key="1">
    <citation type="submission" date="2018-06" db="EMBL/GenBank/DDBJ databases">
        <title>Genomic Encyclopedia of Type Strains, Phase IV (KMG-IV): sequencing the most valuable type-strain genomes for metagenomic binning, comparative biology and taxonomic classification.</title>
        <authorList>
            <person name="Goeker M."/>
        </authorList>
    </citation>
    <scope>NUCLEOTIDE SEQUENCE [LARGE SCALE GENOMIC DNA]</scope>
    <source>
        <strain evidence="1 2">DSM 44599</strain>
    </source>
</reference>
<dbReference type="RefSeq" id="WP_067504973.1">
    <property type="nucleotide sequence ID" value="NZ_QNRE01000012.1"/>
</dbReference>
<dbReference type="EMBL" id="QNRE01000012">
    <property type="protein sequence ID" value="RBO87027.1"/>
    <property type="molecule type" value="Genomic_DNA"/>
</dbReference>
<evidence type="ECO:0000313" key="2">
    <source>
        <dbReference type="Proteomes" id="UP000252586"/>
    </source>
</evidence>
<comment type="caution">
    <text evidence="1">The sequence shown here is derived from an EMBL/GenBank/DDBJ whole genome shotgun (WGS) entry which is preliminary data.</text>
</comment>
<dbReference type="Proteomes" id="UP000252586">
    <property type="component" value="Unassembled WGS sequence"/>
</dbReference>
<name>A0A366DAF3_9NOCA</name>
<keyword evidence="2" id="KW-1185">Reference proteome</keyword>
<dbReference type="STRING" id="1210090.GCA_001613185_01344"/>
<gene>
    <name evidence="1" type="ORF">DFR74_112204</name>
</gene>
<organism evidence="1 2">
    <name type="scientific">Nocardia puris</name>
    <dbReference type="NCBI Taxonomy" id="208602"/>
    <lineage>
        <taxon>Bacteria</taxon>
        <taxon>Bacillati</taxon>
        <taxon>Actinomycetota</taxon>
        <taxon>Actinomycetes</taxon>
        <taxon>Mycobacteriales</taxon>
        <taxon>Nocardiaceae</taxon>
        <taxon>Nocardia</taxon>
    </lineage>
</organism>
<sequence length="115" mass="12918">MQHDIPVPNPAVTALLMSREMRALMWERGEIAQALYREIVSKRTARLARSARPETFVGGDRNDRWCVRLLVGGPGAYYGLPHEFGYEIEHEDETVTVVEGAHDLNLVLNAMGTLL</sequence>
<proteinExistence type="predicted"/>
<accession>A0A366DAF3</accession>